<name>A0A935T6J2_9PROT</name>
<evidence type="ECO:0000256" key="1">
    <source>
        <dbReference type="SAM" id="MobiDB-lite"/>
    </source>
</evidence>
<feature type="compositionally biased region" description="Polar residues" evidence="1">
    <location>
        <begin position="72"/>
        <end position="85"/>
    </location>
</feature>
<evidence type="ECO:0000313" key="2">
    <source>
        <dbReference type="EMBL" id="MBK7952486.1"/>
    </source>
</evidence>
<organism evidence="2 3">
    <name type="scientific">Candidatus Accumulibacter affinis</name>
    <dbReference type="NCBI Taxonomy" id="2954384"/>
    <lineage>
        <taxon>Bacteria</taxon>
        <taxon>Pseudomonadati</taxon>
        <taxon>Pseudomonadota</taxon>
        <taxon>Betaproteobacteria</taxon>
        <taxon>Candidatus Accumulibacter</taxon>
    </lineage>
</organism>
<protein>
    <submittedName>
        <fullName evidence="2">Uncharacterized protein</fullName>
    </submittedName>
</protein>
<gene>
    <name evidence="2" type="ORF">IPK02_00010</name>
</gene>
<accession>A0A935T6J2</accession>
<comment type="caution">
    <text evidence="2">The sequence shown here is derived from an EMBL/GenBank/DDBJ whole genome shotgun (WGS) entry which is preliminary data.</text>
</comment>
<reference evidence="2 3" key="1">
    <citation type="submission" date="2020-10" db="EMBL/GenBank/DDBJ databases">
        <title>Connecting structure to function with the recovery of over 1000 high-quality activated sludge metagenome-assembled genomes encoding full-length rRNA genes using long-read sequencing.</title>
        <authorList>
            <person name="Singleton C.M."/>
            <person name="Petriglieri F."/>
            <person name="Kristensen J.M."/>
            <person name="Kirkegaard R.H."/>
            <person name="Michaelsen T.Y."/>
            <person name="Andersen M.H."/>
            <person name="Karst S.M."/>
            <person name="Dueholm M.S."/>
            <person name="Nielsen P.H."/>
            <person name="Albertsen M."/>
        </authorList>
    </citation>
    <scope>NUCLEOTIDE SEQUENCE [LARGE SCALE GENOMIC DNA]</scope>
    <source>
        <strain evidence="2">Fred_18-Q3-R57-64_BAT3C.720</strain>
    </source>
</reference>
<sequence length="96" mass="11318">MSLDQDCVQGQIDSLVQAVLPPFTLRRLDDVERRLHDVITRQRQARDRSLEAQEAMRQMLAAFIDHPAMMNQSSTDFRTTSNRVRSSWRKSERWKT</sequence>
<feature type="region of interest" description="Disordered" evidence="1">
    <location>
        <begin position="72"/>
        <end position="96"/>
    </location>
</feature>
<dbReference type="AlphaFoldDB" id="A0A935T6J2"/>
<dbReference type="Proteomes" id="UP000706151">
    <property type="component" value="Unassembled WGS sequence"/>
</dbReference>
<evidence type="ECO:0000313" key="3">
    <source>
        <dbReference type="Proteomes" id="UP000706151"/>
    </source>
</evidence>
<dbReference type="EMBL" id="JADJOT010000001">
    <property type="protein sequence ID" value="MBK7952486.1"/>
    <property type="molecule type" value="Genomic_DNA"/>
</dbReference>
<proteinExistence type="predicted"/>